<proteinExistence type="inferred from homology"/>
<dbReference type="InterPro" id="IPR012340">
    <property type="entry name" value="NA-bd_OB-fold"/>
</dbReference>
<dbReference type="Gene3D" id="3.40.50.300">
    <property type="entry name" value="P-loop containing nucleotide triphosphate hydrolases"/>
    <property type="match status" value="2"/>
</dbReference>
<dbReference type="InterPro" id="IPR033454">
    <property type="entry name" value="RecG_wedge"/>
</dbReference>
<keyword evidence="10 15" id="KW-0234">DNA repair</keyword>
<dbReference type="PROSITE" id="PS51192">
    <property type="entry name" value="HELICASE_ATP_BIND_1"/>
    <property type="match status" value="1"/>
</dbReference>
<dbReference type="CDD" id="cd17992">
    <property type="entry name" value="DEXHc_RecG"/>
    <property type="match status" value="1"/>
</dbReference>
<dbReference type="Pfam" id="PF17191">
    <property type="entry name" value="RecG_wedge"/>
    <property type="match status" value="1"/>
</dbReference>
<reference evidence="18 19" key="1">
    <citation type="journal article" date="2008" name="BMC Microbiol.">
        <title>Complete genome sequence of Treponema pallidum ssp. pallidum strain SS14 determined with oligonucleotide arrays.</title>
        <authorList>
            <person name="Matejkova P."/>
            <person name="Strouhal M."/>
            <person name="Smajs D."/>
            <person name="Norris S.J."/>
            <person name="Palzkill T."/>
            <person name="Petrosino J.F."/>
            <person name="Sodergren E."/>
            <person name="Norton J.E."/>
            <person name="Singh J."/>
            <person name="Richmond T.A."/>
            <person name="Molla M.N."/>
            <person name="Albert T.J."/>
            <person name="Weinstock G.M."/>
        </authorList>
    </citation>
    <scope>NUCLEOTIDE SEQUENCE [LARGE SCALE GENOMIC DNA]</scope>
    <source>
        <strain evidence="18 19">SS14</strain>
    </source>
</reference>
<accession>A0A0H3BL11</accession>
<dbReference type="InterPro" id="IPR027417">
    <property type="entry name" value="P-loop_NTPase"/>
</dbReference>
<dbReference type="Proteomes" id="UP000001202">
    <property type="component" value="Chromosome"/>
</dbReference>
<dbReference type="SMART" id="SM00487">
    <property type="entry name" value="DEXDc"/>
    <property type="match status" value="1"/>
</dbReference>
<dbReference type="CDD" id="cd04488">
    <property type="entry name" value="RecG_wedge_OBF"/>
    <property type="match status" value="1"/>
</dbReference>
<feature type="domain" description="Helicase ATP-binding" evidence="16">
    <location>
        <begin position="285"/>
        <end position="453"/>
    </location>
</feature>
<dbReference type="PANTHER" id="PTHR47964">
    <property type="entry name" value="ATP-DEPENDENT DNA HELICASE HOMOLOG RECG, CHLOROPLASTIC"/>
    <property type="match status" value="1"/>
</dbReference>
<dbReference type="RefSeq" id="WP_010882132.1">
    <property type="nucleotide sequence ID" value="NC_010741.1"/>
</dbReference>
<dbReference type="PROSITE" id="PS51194">
    <property type="entry name" value="HELICASE_CTER"/>
    <property type="match status" value="1"/>
</dbReference>
<evidence type="ECO:0000313" key="18">
    <source>
        <dbReference type="EMBL" id="ACD71105.1"/>
    </source>
</evidence>
<keyword evidence="11" id="KW-0413">Isomerase</keyword>
<dbReference type="AlphaFoldDB" id="A0A0H3BL11"/>
<dbReference type="GO" id="GO:0005524">
    <property type="term" value="F:ATP binding"/>
    <property type="evidence" value="ECO:0007669"/>
    <property type="project" value="UniProtKB-KW"/>
</dbReference>
<evidence type="ECO:0000259" key="16">
    <source>
        <dbReference type="PROSITE" id="PS51192"/>
    </source>
</evidence>
<keyword evidence="9 15" id="KW-0233">DNA recombination</keyword>
<dbReference type="NCBIfam" id="TIGR00643">
    <property type="entry name" value="recG"/>
    <property type="match status" value="1"/>
</dbReference>
<dbReference type="NCBIfam" id="NF008165">
    <property type="entry name" value="PRK10917.1-3"/>
    <property type="match status" value="1"/>
</dbReference>
<comment type="function">
    <text evidence="15">Plays a critical role in recombination and DNA repair. Helps process Holliday junction intermediates to mature products by catalyzing branch migration. Has replication fork regression activity, unwinds stalled or blocked replication forks to make a HJ that can be resolved. Has a DNA unwinding activity characteristic of a DNA helicase with 3'-5' polarity.</text>
</comment>
<gene>
    <name evidence="18" type="primary">recG</name>
    <name evidence="18" type="ordered locus">TPASS_0687</name>
</gene>
<dbReference type="EMBL" id="CP000805">
    <property type="protein sequence ID" value="ACD71105.1"/>
    <property type="molecule type" value="Genomic_DNA"/>
</dbReference>
<evidence type="ECO:0000256" key="9">
    <source>
        <dbReference type="ARBA" id="ARBA00023172"/>
    </source>
</evidence>
<dbReference type="GO" id="GO:0003677">
    <property type="term" value="F:DNA binding"/>
    <property type="evidence" value="ECO:0007669"/>
    <property type="project" value="UniProtKB-KW"/>
</dbReference>
<dbReference type="GO" id="GO:0006281">
    <property type="term" value="P:DNA repair"/>
    <property type="evidence" value="ECO:0007669"/>
    <property type="project" value="UniProtKB-UniRule"/>
</dbReference>
<dbReference type="InterPro" id="IPR045562">
    <property type="entry name" value="RecG_dom3_C"/>
</dbReference>
<evidence type="ECO:0000313" key="19">
    <source>
        <dbReference type="Proteomes" id="UP000001202"/>
    </source>
</evidence>
<dbReference type="InterPro" id="IPR047112">
    <property type="entry name" value="RecG/Mfd"/>
</dbReference>
<evidence type="ECO:0000256" key="5">
    <source>
        <dbReference type="ARBA" id="ARBA00022801"/>
    </source>
</evidence>
<dbReference type="GO" id="GO:0006310">
    <property type="term" value="P:DNA recombination"/>
    <property type="evidence" value="ECO:0007669"/>
    <property type="project" value="UniProtKB-UniRule"/>
</dbReference>
<dbReference type="CDD" id="cd18811">
    <property type="entry name" value="SF2_C_RecG"/>
    <property type="match status" value="1"/>
</dbReference>
<dbReference type="EC" id="5.6.2.4" evidence="13 15"/>
<keyword evidence="8" id="KW-0238">DNA-binding</keyword>
<dbReference type="PATRIC" id="fig|455434.6.peg.680"/>
<comment type="similarity">
    <text evidence="1 15">Belongs to the helicase family. RecG subfamily.</text>
</comment>
<organism evidence="18 19">
    <name type="scientific">Treponema pallidum subsp. pallidum (strain SS14)</name>
    <dbReference type="NCBI Taxonomy" id="455434"/>
    <lineage>
        <taxon>Bacteria</taxon>
        <taxon>Pseudomonadati</taxon>
        <taxon>Spirochaetota</taxon>
        <taxon>Spirochaetia</taxon>
        <taxon>Spirochaetales</taxon>
        <taxon>Treponemataceae</taxon>
        <taxon>Treponema</taxon>
    </lineage>
</organism>
<evidence type="ECO:0000256" key="8">
    <source>
        <dbReference type="ARBA" id="ARBA00023125"/>
    </source>
</evidence>
<dbReference type="SUPFAM" id="SSF52540">
    <property type="entry name" value="P-loop containing nucleoside triphosphate hydrolases"/>
    <property type="match status" value="1"/>
</dbReference>
<protein>
    <recommendedName>
        <fullName evidence="2 15">ATP-dependent DNA helicase RecG</fullName>
        <ecNumber evidence="13 15">5.6.2.4</ecNumber>
    </recommendedName>
</protein>
<evidence type="ECO:0000256" key="3">
    <source>
        <dbReference type="ARBA" id="ARBA00022741"/>
    </source>
</evidence>
<dbReference type="InterPro" id="IPR004609">
    <property type="entry name" value="ATP-dep_DNA_helicase_RecG"/>
</dbReference>
<feature type="domain" description="Helicase C-terminal" evidence="17">
    <location>
        <begin position="472"/>
        <end position="632"/>
    </location>
</feature>
<dbReference type="PANTHER" id="PTHR47964:SF1">
    <property type="entry name" value="ATP-DEPENDENT DNA HELICASE HOMOLOG RECG, CHLOROPLASTIC"/>
    <property type="match status" value="1"/>
</dbReference>
<evidence type="ECO:0000256" key="6">
    <source>
        <dbReference type="ARBA" id="ARBA00022806"/>
    </source>
</evidence>
<evidence type="ECO:0000256" key="11">
    <source>
        <dbReference type="ARBA" id="ARBA00023235"/>
    </source>
</evidence>
<dbReference type="InterPro" id="IPR011545">
    <property type="entry name" value="DEAD/DEAH_box_helicase_dom"/>
</dbReference>
<dbReference type="KEGG" id="tpp:TPASS_0687"/>
<evidence type="ECO:0000256" key="10">
    <source>
        <dbReference type="ARBA" id="ARBA00023204"/>
    </source>
</evidence>
<keyword evidence="4 15" id="KW-0227">DNA damage</keyword>
<evidence type="ECO:0000256" key="4">
    <source>
        <dbReference type="ARBA" id="ARBA00022763"/>
    </source>
</evidence>
<comment type="catalytic activity">
    <reaction evidence="12 15">
        <text>Couples ATP hydrolysis with the unwinding of duplex DNA by translocating in the 3'-5' direction.</text>
        <dbReference type="EC" id="5.6.2.4"/>
    </reaction>
</comment>
<evidence type="ECO:0000259" key="17">
    <source>
        <dbReference type="PROSITE" id="PS51194"/>
    </source>
</evidence>
<evidence type="ECO:0000256" key="15">
    <source>
        <dbReference type="RuleBase" id="RU363016"/>
    </source>
</evidence>
<dbReference type="GO" id="GO:0043138">
    <property type="term" value="F:3'-5' DNA helicase activity"/>
    <property type="evidence" value="ECO:0007669"/>
    <property type="project" value="UniProtKB-EC"/>
</dbReference>
<dbReference type="InterPro" id="IPR001650">
    <property type="entry name" value="Helicase_C-like"/>
</dbReference>
<name>A0A0H3BL11_TREPS</name>
<keyword evidence="6 15" id="KW-0347">Helicase</keyword>
<dbReference type="Pfam" id="PF00270">
    <property type="entry name" value="DEAD"/>
    <property type="match status" value="1"/>
</dbReference>
<evidence type="ECO:0000256" key="12">
    <source>
        <dbReference type="ARBA" id="ARBA00034617"/>
    </source>
</evidence>
<evidence type="ECO:0000256" key="2">
    <source>
        <dbReference type="ARBA" id="ARBA00017846"/>
    </source>
</evidence>
<keyword evidence="3 15" id="KW-0547">Nucleotide-binding</keyword>
<dbReference type="SMART" id="SM00490">
    <property type="entry name" value="HELICc"/>
    <property type="match status" value="1"/>
</dbReference>
<dbReference type="GO" id="GO:0016887">
    <property type="term" value="F:ATP hydrolysis activity"/>
    <property type="evidence" value="ECO:0007669"/>
    <property type="project" value="RHEA"/>
</dbReference>
<keyword evidence="5 15" id="KW-0378">Hydrolase</keyword>
<keyword evidence="7 15" id="KW-0067">ATP-binding</keyword>
<evidence type="ECO:0000256" key="14">
    <source>
        <dbReference type="ARBA" id="ARBA00048988"/>
    </source>
</evidence>
<dbReference type="SMR" id="A0A0H3BL11"/>
<evidence type="ECO:0000256" key="1">
    <source>
        <dbReference type="ARBA" id="ARBA00007504"/>
    </source>
</evidence>
<sequence>MLIGEIKEPVSVLKGTGKVVLAQLERLNISTIGDILSYWPRLWEDRTQEQMFSQWTLAHRLQVRVSVTAHCWFGFGKSKTLKLVVQDGQGCVAELLCFRRNFLHFMFPVGSEAVVYGSFYEKDGLLESSSFDIEKIDCIEKKILPVYPLTKGLKQMKLRMLICAAMDQWIGTVDSELPKPILEKYHLLTKRDVLLSMHTPRTLDDVAKGKHSLIFEEFFSLQMTIGMRSLQKRGRLPLTQGESDQQSAIPSVVSELSLLQKKLHRCLPFELTVDQKRVITEITQDLEREEPMARLIQGDVGSGKTLVAFFSCLKIIEQGGQVALLAPTELLARQHADTAARLLAPIGIRLAFLTGNVKSEGRAYLLEALVAGEINLVVGTHALFSKSVRYHDLRLVIIDEQHRFGVLQRSALIQKGREGNPQGKTPHIIMMSATPIPRTLALSVFGDLDISIIKSMPGGRKPVITYIARKTKAEKVYEFVGNEIEKGRQAYFIYPRIHDIGLTDLKSVQCMYMYLKNYFARYAVAMIHSKMTEEEQQRIMKYFSEGTVHILVATSVVEVGVDVPNANCIVIEHAERFGLSALHQLRGRVGRGDVQSYCFLMHGDEMTECAKRRLKIMGSTADGFVIAEEDLKLRGPGDVGDTKNFEQSGYSGFRVADPVRDYPILQVAREAAFELLRKEKGSSEAR</sequence>
<dbReference type="Pfam" id="PF19833">
    <property type="entry name" value="RecG_dom3_C"/>
    <property type="match status" value="1"/>
</dbReference>
<comment type="catalytic activity">
    <reaction evidence="14 15">
        <text>ATP + H2O = ADP + phosphate + H(+)</text>
        <dbReference type="Rhea" id="RHEA:13065"/>
        <dbReference type="ChEBI" id="CHEBI:15377"/>
        <dbReference type="ChEBI" id="CHEBI:15378"/>
        <dbReference type="ChEBI" id="CHEBI:30616"/>
        <dbReference type="ChEBI" id="CHEBI:43474"/>
        <dbReference type="ChEBI" id="CHEBI:456216"/>
        <dbReference type="EC" id="5.6.2.4"/>
    </reaction>
</comment>
<dbReference type="InterPro" id="IPR014001">
    <property type="entry name" value="Helicase_ATP-bd"/>
</dbReference>
<dbReference type="GeneID" id="93876456"/>
<dbReference type="Pfam" id="PF00271">
    <property type="entry name" value="Helicase_C"/>
    <property type="match status" value="1"/>
</dbReference>
<dbReference type="SUPFAM" id="SSF50249">
    <property type="entry name" value="Nucleic acid-binding proteins"/>
    <property type="match status" value="1"/>
</dbReference>
<evidence type="ECO:0000256" key="7">
    <source>
        <dbReference type="ARBA" id="ARBA00022840"/>
    </source>
</evidence>
<evidence type="ECO:0000256" key="13">
    <source>
        <dbReference type="ARBA" id="ARBA00034808"/>
    </source>
</evidence>